<feature type="compositionally biased region" description="Gly residues" evidence="2">
    <location>
        <begin position="452"/>
        <end position="465"/>
    </location>
</feature>
<feature type="compositionally biased region" description="Basic and acidic residues" evidence="2">
    <location>
        <begin position="934"/>
        <end position="949"/>
    </location>
</feature>
<feature type="region of interest" description="Disordered" evidence="2">
    <location>
        <begin position="452"/>
        <end position="478"/>
    </location>
</feature>
<feature type="compositionally biased region" description="Low complexity" evidence="2">
    <location>
        <begin position="271"/>
        <end position="293"/>
    </location>
</feature>
<evidence type="ECO:0000313" key="6">
    <source>
        <dbReference type="Proteomes" id="UP000295212"/>
    </source>
</evidence>
<evidence type="ECO:0000259" key="4">
    <source>
        <dbReference type="Pfam" id="PF25800"/>
    </source>
</evidence>
<dbReference type="Gene3D" id="1.25.40.10">
    <property type="entry name" value="Tetratricopeptide repeat domain"/>
    <property type="match status" value="1"/>
</dbReference>
<proteinExistence type="predicted"/>
<feature type="compositionally biased region" description="Polar residues" evidence="2">
    <location>
        <begin position="152"/>
        <end position="171"/>
    </location>
</feature>
<dbReference type="Pfam" id="PF25800">
    <property type="entry name" value="FimV_N"/>
    <property type="match status" value="1"/>
</dbReference>
<feature type="compositionally biased region" description="Low complexity" evidence="2">
    <location>
        <begin position="650"/>
        <end position="667"/>
    </location>
</feature>
<feature type="region of interest" description="Disordered" evidence="2">
    <location>
        <begin position="145"/>
        <end position="177"/>
    </location>
</feature>
<organism evidence="5 6">
    <name type="scientific">Halomonas ventosae</name>
    <dbReference type="NCBI Taxonomy" id="229007"/>
    <lineage>
        <taxon>Bacteria</taxon>
        <taxon>Pseudomonadati</taxon>
        <taxon>Pseudomonadota</taxon>
        <taxon>Gammaproteobacteria</taxon>
        <taxon>Oceanospirillales</taxon>
        <taxon>Halomonadaceae</taxon>
        <taxon>Halomonas</taxon>
    </lineage>
</organism>
<name>A0A4R6ZQI4_9GAMM</name>
<feature type="region of interest" description="Disordered" evidence="2">
    <location>
        <begin position="926"/>
        <end position="949"/>
    </location>
</feature>
<protein>
    <submittedName>
        <fullName evidence="5">FimV-like protein</fullName>
    </submittedName>
</protein>
<dbReference type="AlphaFoldDB" id="A0A4R6ZQI4"/>
<feature type="compositionally biased region" description="Polar residues" evidence="2">
    <location>
        <begin position="345"/>
        <end position="356"/>
    </location>
</feature>
<feature type="chain" id="PRO_5020413755" evidence="3">
    <location>
        <begin position="23"/>
        <end position="949"/>
    </location>
</feature>
<feature type="signal peptide" evidence="3">
    <location>
        <begin position="1"/>
        <end position="22"/>
    </location>
</feature>
<dbReference type="InterPro" id="IPR011990">
    <property type="entry name" value="TPR-like_helical_dom_sf"/>
</dbReference>
<dbReference type="Pfam" id="PF14559">
    <property type="entry name" value="TPR_19"/>
    <property type="match status" value="1"/>
</dbReference>
<feature type="compositionally biased region" description="Basic and acidic residues" evidence="2">
    <location>
        <begin position="817"/>
        <end position="843"/>
    </location>
</feature>
<comment type="caution">
    <text evidence="5">The sequence shown here is derived from an EMBL/GenBank/DDBJ whole genome shotgun (WGS) entry which is preliminary data.</text>
</comment>
<keyword evidence="3" id="KW-0732">Signal</keyword>
<feature type="coiled-coil region" evidence="1">
    <location>
        <begin position="418"/>
        <end position="445"/>
    </location>
</feature>
<feature type="compositionally biased region" description="Polar residues" evidence="2">
    <location>
        <begin position="845"/>
        <end position="855"/>
    </location>
</feature>
<evidence type="ECO:0000256" key="2">
    <source>
        <dbReference type="SAM" id="MobiDB-lite"/>
    </source>
</evidence>
<dbReference type="InterPro" id="IPR020012">
    <property type="entry name" value="LysM_FimV"/>
</dbReference>
<evidence type="ECO:0000313" key="5">
    <source>
        <dbReference type="EMBL" id="TDR54867.1"/>
    </source>
</evidence>
<dbReference type="EMBL" id="SNZJ01000006">
    <property type="protein sequence ID" value="TDR54867.1"/>
    <property type="molecule type" value="Genomic_DNA"/>
</dbReference>
<feature type="domain" description="FimV N-terminal" evidence="4">
    <location>
        <begin position="23"/>
        <end position="129"/>
    </location>
</feature>
<dbReference type="RefSeq" id="WP_133635480.1">
    <property type="nucleotide sequence ID" value="NZ_SNZJ01000006.1"/>
</dbReference>
<feature type="region of interest" description="Disordered" evidence="2">
    <location>
        <begin position="648"/>
        <end position="865"/>
    </location>
</feature>
<feature type="region of interest" description="Disordered" evidence="2">
    <location>
        <begin position="268"/>
        <end position="321"/>
    </location>
</feature>
<dbReference type="Proteomes" id="UP000295212">
    <property type="component" value="Unassembled WGS sequence"/>
</dbReference>
<accession>A0A4R6ZQI4</accession>
<feature type="compositionally biased region" description="Basic and acidic residues" evidence="2">
    <location>
        <begin position="675"/>
        <end position="707"/>
    </location>
</feature>
<feature type="region of interest" description="Disordered" evidence="2">
    <location>
        <begin position="517"/>
        <end position="563"/>
    </location>
</feature>
<keyword evidence="1" id="KW-0175">Coiled coil</keyword>
<sequence>MKRKLTLAMLLSLSAASPLALALGLGEAEVNSTLNAPLRASIPLTDSAGLQADLLNVSVADERAFSAAGLPRTPLAASVKMDVSRRQGRLVVDLTTERAVREPWVDLLLRFDWPGGQQLREVTLLLDPPDYDQLPALVAASSSAPREAISAPRSSAPTAEPSSRPLASTSDAGAGNPAWVRSGDTLWAVAGRLRPDSGISMNQMMVALVEANPEVFPSGNINAMRAGFTLVVPSREAIAARSSAEADGVVQAMNQAWANRGSGAPARVALGGSSDAPASAVASAPAQEGASTEPADEAPPEAVETASSDASGNDEDATSEEWQRLTLLSDAEVAAEGAVPVDGVSDQQEGESSTGARQEEEEEEEAAADSLAMPAGSEGEGPFIDPEVLALIQGGGELTEDQRLLRLEARWLENRQALEAVRSERDELQSQLGDLREELDAMRDQLAAISAGGQGADAPGSGGVVAPGSEPESSRQSPWWGALYQGGTDRNLMLGGAGLALLLALWALVRRRRRQESEPAPVFNEARPVDPAASGVVVPGSPQARAQQAEFRGEEERETPVRASMPEAEAINEADIFIAYGRYDQARELLQSSLAREPGRDDLRLKLLRVQLEQGDHAAAARQAEQLRAGGDPDVQAEVARLMERHVRSAPPAKAAAPVAATPADRAVFPEADELPPRRFDDPDTHGEPQAHDEPATDDAPSREAPSRDTPSGEAPREARDTPSGEAPEEASAGRAMPDPAASASEQADPLARYRPPELEPGPQAEPQEDDAPRPETEASSDLDGEAAGEVEQPHKASDEQVPQPADELPSVPLATREADDGREIIDYRPPTLEERAAPREETPMQPSVEFTSSTGGDGESADAMPGIRAERDMPEEWDVEEVAFPPLSRDNAHFSAAASSTSTLAEARRLLDAGEAGQARALLESLIDESDDPDARQEARELLDQSVQ</sequence>
<feature type="compositionally biased region" description="Acidic residues" evidence="2">
    <location>
        <begin position="779"/>
        <end position="789"/>
    </location>
</feature>
<evidence type="ECO:0000256" key="3">
    <source>
        <dbReference type="SAM" id="SignalP"/>
    </source>
</evidence>
<dbReference type="OrthoDB" id="5298707at2"/>
<reference evidence="5 6" key="1">
    <citation type="submission" date="2019-03" db="EMBL/GenBank/DDBJ databases">
        <title>Genomic Encyclopedia of Type Strains, Phase III (KMG-III): the genomes of soil and plant-associated and newly described type strains.</title>
        <authorList>
            <person name="Whitman W."/>
        </authorList>
    </citation>
    <scope>NUCLEOTIDE SEQUENCE [LARGE SCALE GENOMIC DNA]</scope>
    <source>
        <strain evidence="5 6">CECT 5797</strain>
    </source>
</reference>
<feature type="compositionally biased region" description="Basic and acidic residues" evidence="2">
    <location>
        <begin position="551"/>
        <end position="560"/>
    </location>
</feature>
<feature type="region of interest" description="Disordered" evidence="2">
    <location>
        <begin position="338"/>
        <end position="381"/>
    </location>
</feature>
<gene>
    <name evidence="5" type="ORF">DFP85_10611</name>
</gene>
<dbReference type="NCBIfam" id="TIGR03505">
    <property type="entry name" value="FimV_core"/>
    <property type="match status" value="1"/>
</dbReference>
<dbReference type="InterPro" id="IPR057840">
    <property type="entry name" value="FimV_N"/>
</dbReference>
<evidence type="ECO:0000256" key="1">
    <source>
        <dbReference type="SAM" id="Coils"/>
    </source>
</evidence>